<organism evidence="3 4">
    <name type="scientific">Amycolatopsis acidicola</name>
    <dbReference type="NCBI Taxonomy" id="2596893"/>
    <lineage>
        <taxon>Bacteria</taxon>
        <taxon>Bacillati</taxon>
        <taxon>Actinomycetota</taxon>
        <taxon>Actinomycetes</taxon>
        <taxon>Pseudonocardiales</taxon>
        <taxon>Pseudonocardiaceae</taxon>
        <taxon>Amycolatopsis</taxon>
    </lineage>
</organism>
<dbReference type="SUPFAM" id="SSF75304">
    <property type="entry name" value="Amidase signature (AS) enzymes"/>
    <property type="match status" value="1"/>
</dbReference>
<dbReference type="Proteomes" id="UP000319769">
    <property type="component" value="Unassembled WGS sequence"/>
</dbReference>
<feature type="compositionally biased region" description="Basic residues" evidence="1">
    <location>
        <begin position="1"/>
        <end position="11"/>
    </location>
</feature>
<sequence length="462" mass="49961">MGALRDRRRPVRLGPAPVEAHGQAHRAGGRRRGVRLVTGFVEALEAARATRDTFLQLTPARAERDAERARTIRGPLAAIPFAVKDVFDVAGTRTSGASRLLDYRSQATADAEAVRRITAAGGVCVGKTTLSELAYSGLGVNDRFGTPTIRRGGREYVVGGSSSGAAAAVRAGIVSVALASDTSGSARIPAAWAEVYGFRPSIGRYPGAGMLPLSPTLDTVGIIAADAATLIDVDAVLAREPRRREERPSAKFAVPHDDYLDGCDPAVLAEFHATIDDLRDRGISLEQRRFSALDIARGLHATGMPIVEEEAFAAYGPYLDRHPARLTAAVRRRLERARLRGREHSATPLRNAMSALRARFAEELRDDILLSPTTEIDVPTLHDVRTSAEREDELNSRALRLTMTLSYLDSPSVVLPLSSRARSHTVAPNLQLSARSGRDRRVLVEGARLATYDSRTREEESA</sequence>
<comment type="caution">
    <text evidence="3">The sequence shown here is derived from an EMBL/GenBank/DDBJ whole genome shotgun (WGS) entry which is preliminary data.</text>
</comment>
<dbReference type="GO" id="GO:0003824">
    <property type="term" value="F:catalytic activity"/>
    <property type="evidence" value="ECO:0007669"/>
    <property type="project" value="InterPro"/>
</dbReference>
<reference evidence="3" key="1">
    <citation type="submission" date="2019-09" db="EMBL/GenBank/DDBJ databases">
        <authorList>
            <person name="Teo W.F.A."/>
            <person name="Duangmal K."/>
        </authorList>
    </citation>
    <scope>NUCLEOTIDE SEQUENCE [LARGE SCALE GENOMIC DNA]</scope>
    <source>
        <strain evidence="3">K81G1</strain>
    </source>
</reference>
<keyword evidence="4" id="KW-1185">Reference proteome</keyword>
<dbReference type="PANTHER" id="PTHR11895:SF176">
    <property type="entry name" value="AMIDASE AMID-RELATED"/>
    <property type="match status" value="1"/>
</dbReference>
<dbReference type="EMBL" id="VMNW02000021">
    <property type="protein sequence ID" value="KAA9160540.1"/>
    <property type="molecule type" value="Genomic_DNA"/>
</dbReference>
<evidence type="ECO:0000313" key="3">
    <source>
        <dbReference type="EMBL" id="KAA9160540.1"/>
    </source>
</evidence>
<evidence type="ECO:0000313" key="4">
    <source>
        <dbReference type="Proteomes" id="UP000319769"/>
    </source>
</evidence>
<feature type="region of interest" description="Disordered" evidence="1">
    <location>
        <begin position="1"/>
        <end position="30"/>
    </location>
</feature>
<dbReference type="InterPro" id="IPR036928">
    <property type="entry name" value="AS_sf"/>
</dbReference>
<proteinExistence type="predicted"/>
<gene>
    <name evidence="3" type="ORF">FPZ12_017050</name>
</gene>
<evidence type="ECO:0000256" key="1">
    <source>
        <dbReference type="SAM" id="MobiDB-lite"/>
    </source>
</evidence>
<dbReference type="Gene3D" id="3.90.1300.10">
    <property type="entry name" value="Amidase signature (AS) domain"/>
    <property type="match status" value="1"/>
</dbReference>
<dbReference type="AlphaFoldDB" id="A0A5N0V631"/>
<feature type="domain" description="Amidase" evidence="2">
    <location>
        <begin position="36"/>
        <end position="443"/>
    </location>
</feature>
<dbReference type="Pfam" id="PF01425">
    <property type="entry name" value="Amidase"/>
    <property type="match status" value="1"/>
</dbReference>
<dbReference type="InterPro" id="IPR023631">
    <property type="entry name" value="Amidase_dom"/>
</dbReference>
<accession>A0A5N0V631</accession>
<dbReference type="InterPro" id="IPR000120">
    <property type="entry name" value="Amidase"/>
</dbReference>
<evidence type="ECO:0000259" key="2">
    <source>
        <dbReference type="Pfam" id="PF01425"/>
    </source>
</evidence>
<dbReference type="PANTHER" id="PTHR11895">
    <property type="entry name" value="TRANSAMIDASE"/>
    <property type="match status" value="1"/>
</dbReference>
<protein>
    <recommendedName>
        <fullName evidence="2">Amidase domain-containing protein</fullName>
    </recommendedName>
</protein>
<dbReference type="OrthoDB" id="182039at2"/>
<name>A0A5N0V631_9PSEU</name>